<proteinExistence type="predicted"/>
<evidence type="ECO:0000256" key="1">
    <source>
        <dbReference type="ARBA" id="ARBA00022603"/>
    </source>
</evidence>
<feature type="domain" description="tRNA/rRNA methyltransferase SpoU type" evidence="3">
    <location>
        <begin position="2"/>
        <end position="129"/>
    </location>
</feature>
<dbReference type="Gene3D" id="3.40.1280.10">
    <property type="match status" value="1"/>
</dbReference>
<evidence type="ECO:0000313" key="5">
    <source>
        <dbReference type="Proteomes" id="UP000003157"/>
    </source>
</evidence>
<dbReference type="AlphaFoldDB" id="E7G6E0"/>
<dbReference type="SUPFAM" id="SSF75217">
    <property type="entry name" value="alpha/beta knot"/>
    <property type="match status" value="1"/>
</dbReference>
<dbReference type="HOGENOM" id="CLU_1764919_0_0_9"/>
<evidence type="ECO:0000256" key="2">
    <source>
        <dbReference type="ARBA" id="ARBA00022679"/>
    </source>
</evidence>
<dbReference type="InterPro" id="IPR029028">
    <property type="entry name" value="Alpha/beta_knot_MTases"/>
</dbReference>
<dbReference type="PANTHER" id="PTHR43191:SF2">
    <property type="entry name" value="RRNA METHYLTRANSFERASE 3, MITOCHONDRIAL"/>
    <property type="match status" value="1"/>
</dbReference>
<keyword evidence="5" id="KW-1185">Reference proteome</keyword>
<dbReference type="EMBL" id="ADKX01000003">
    <property type="protein sequence ID" value="EFW06441.1"/>
    <property type="molecule type" value="Genomic_DNA"/>
</dbReference>
<dbReference type="STRING" id="100884.GCA_000269565_01380"/>
<accession>E7G6E0</accession>
<comment type="caution">
    <text evidence="4">The sequence shown here is derived from an EMBL/GenBank/DDBJ whole genome shotgun (WGS) entry which is preliminary data.</text>
</comment>
<dbReference type="InterPro" id="IPR051259">
    <property type="entry name" value="rRNA_Methyltransferase"/>
</dbReference>
<dbReference type="GO" id="GO:0032259">
    <property type="term" value="P:methylation"/>
    <property type="evidence" value="ECO:0007669"/>
    <property type="project" value="UniProtKB-KW"/>
</dbReference>
<dbReference type="GO" id="GO:0003723">
    <property type="term" value="F:RNA binding"/>
    <property type="evidence" value="ECO:0007669"/>
    <property type="project" value="InterPro"/>
</dbReference>
<protein>
    <submittedName>
        <fullName evidence="4">tRNA/rRNA methyltransferase</fullName>
    </submittedName>
</protein>
<dbReference type="CDD" id="cd18082">
    <property type="entry name" value="SpoU-like_family"/>
    <property type="match status" value="1"/>
</dbReference>
<keyword evidence="2 4" id="KW-0808">Transferase</keyword>
<dbReference type="Proteomes" id="UP000003157">
    <property type="component" value="Unassembled WGS sequence"/>
</dbReference>
<organism evidence="4 5">
    <name type="scientific">Coprobacillus cateniformis</name>
    <dbReference type="NCBI Taxonomy" id="100884"/>
    <lineage>
        <taxon>Bacteria</taxon>
        <taxon>Bacillati</taxon>
        <taxon>Bacillota</taxon>
        <taxon>Erysipelotrichia</taxon>
        <taxon>Erysipelotrichales</taxon>
        <taxon>Coprobacillaceae</taxon>
        <taxon>Coprobacillus</taxon>
    </lineage>
</organism>
<dbReference type="eggNOG" id="COG0566">
    <property type="taxonomic scope" value="Bacteria"/>
</dbReference>
<keyword evidence="1 4" id="KW-0489">Methyltransferase</keyword>
<evidence type="ECO:0000259" key="3">
    <source>
        <dbReference type="Pfam" id="PF00588"/>
    </source>
</evidence>
<dbReference type="InterPro" id="IPR001537">
    <property type="entry name" value="SpoU_MeTrfase"/>
</dbReference>
<gene>
    <name evidence="4" type="ORF">HMPREF9488_00328</name>
</gene>
<dbReference type="GO" id="GO:0006396">
    <property type="term" value="P:RNA processing"/>
    <property type="evidence" value="ECO:0007669"/>
    <property type="project" value="InterPro"/>
</dbReference>
<name>E7G6E0_9FIRM</name>
<evidence type="ECO:0000313" key="4">
    <source>
        <dbReference type="EMBL" id="EFW06441.1"/>
    </source>
</evidence>
<reference evidence="4 5" key="1">
    <citation type="submission" date="2010-12" db="EMBL/GenBank/DDBJ databases">
        <title>The Genome Sequence of Coprobacillus sp. strain 29_1.</title>
        <authorList>
            <consortium name="The Broad Institute Genome Sequencing Platform"/>
            <person name="Earl A."/>
            <person name="Ward D."/>
            <person name="Feldgarden M."/>
            <person name="Gevers D."/>
            <person name="Daigneault M."/>
            <person name="Sibley C.D."/>
            <person name="White A."/>
            <person name="Strauss J."/>
            <person name="Allen-Vercoe E."/>
            <person name="Young S.K."/>
            <person name="Zeng Q."/>
            <person name="Gargeya S."/>
            <person name="Fitzgerald M."/>
            <person name="Haas B."/>
            <person name="Abouelleil A."/>
            <person name="Alvarado L."/>
            <person name="Arachchi H.M."/>
            <person name="Berlin A."/>
            <person name="Brown A."/>
            <person name="Chapman S.B."/>
            <person name="Chen Z."/>
            <person name="Dunbar C."/>
            <person name="Freedman E."/>
            <person name="Gearin G."/>
            <person name="Gellesch M."/>
            <person name="Goldberg J."/>
            <person name="Griggs A."/>
            <person name="Gujja S."/>
            <person name="Heilman E."/>
            <person name="Heiman D."/>
            <person name="Howarth C."/>
            <person name="Larson L."/>
            <person name="Lui A."/>
            <person name="MacDonald P.J.P."/>
            <person name="Mehta T."/>
            <person name="Montmayeur A."/>
            <person name="Murphy C."/>
            <person name="Neiman D."/>
            <person name="Pearson M."/>
            <person name="Priest M."/>
            <person name="Roberts A."/>
            <person name="Saif S."/>
            <person name="Shea T."/>
            <person name="Shenoy N."/>
            <person name="Sisk P."/>
            <person name="Stolte C."/>
            <person name="Sykes S."/>
            <person name="White J."/>
            <person name="Yandava C."/>
            <person name="Nusbaum C."/>
            <person name="Birren B."/>
        </authorList>
    </citation>
    <scope>NUCLEOTIDE SEQUENCE [LARGE SCALE GENOMIC DNA]</scope>
    <source>
        <strain evidence="4 5">29_1</strain>
    </source>
</reference>
<sequence length="147" mass="17082">MDMGNMGTMMRTMLGFGYLHLVIIRPAVDIFDPKVIRASMGAIFHLNIQYYDNFESYYQEYKYHEFYPFMLKGAKNIHQISTNNVHSLVFGNESSGLDDTYLNYGQSVFIPHSETIDSLNLSMALGLTLFHFSKEQFQRKEVLRDNV</sequence>
<dbReference type="PANTHER" id="PTHR43191">
    <property type="entry name" value="RRNA METHYLTRANSFERASE 3"/>
    <property type="match status" value="1"/>
</dbReference>
<dbReference type="GO" id="GO:0008173">
    <property type="term" value="F:RNA methyltransferase activity"/>
    <property type="evidence" value="ECO:0007669"/>
    <property type="project" value="InterPro"/>
</dbReference>
<dbReference type="Pfam" id="PF00588">
    <property type="entry name" value="SpoU_methylase"/>
    <property type="match status" value="1"/>
</dbReference>
<dbReference type="InterPro" id="IPR029026">
    <property type="entry name" value="tRNA_m1G_MTases_N"/>
</dbReference>